<dbReference type="InterPro" id="IPR036415">
    <property type="entry name" value="Lamin_tail_dom_sf"/>
</dbReference>
<reference evidence="3 4" key="1">
    <citation type="submission" date="2019-02" db="EMBL/GenBank/DDBJ databases">
        <title>Deep-cultivation of Planctomycetes and their phenomic and genomic characterization uncovers novel biology.</title>
        <authorList>
            <person name="Wiegand S."/>
            <person name="Jogler M."/>
            <person name="Boedeker C."/>
            <person name="Pinto D."/>
            <person name="Vollmers J."/>
            <person name="Rivas-Marin E."/>
            <person name="Kohn T."/>
            <person name="Peeters S.H."/>
            <person name="Heuer A."/>
            <person name="Rast P."/>
            <person name="Oberbeckmann S."/>
            <person name="Bunk B."/>
            <person name="Jeske O."/>
            <person name="Meyerdierks A."/>
            <person name="Storesund J.E."/>
            <person name="Kallscheuer N."/>
            <person name="Luecker S."/>
            <person name="Lage O.M."/>
            <person name="Pohl T."/>
            <person name="Merkel B.J."/>
            <person name="Hornburger P."/>
            <person name="Mueller R.-W."/>
            <person name="Bruemmer F."/>
            <person name="Labrenz M."/>
            <person name="Spormann A.M."/>
            <person name="Op Den Camp H."/>
            <person name="Overmann J."/>
            <person name="Amann R."/>
            <person name="Jetten M.S.M."/>
            <person name="Mascher T."/>
            <person name="Medema M.H."/>
            <person name="Devos D.P."/>
            <person name="Kaster A.-K."/>
            <person name="Ovreas L."/>
            <person name="Rohde M."/>
            <person name="Galperin M.Y."/>
            <person name="Jogler C."/>
        </authorList>
    </citation>
    <scope>NUCLEOTIDE SEQUENCE [LARGE SCALE GENOMIC DNA]</scope>
    <source>
        <strain evidence="3 4">Poly59</strain>
    </source>
</reference>
<feature type="region of interest" description="Disordered" evidence="1">
    <location>
        <begin position="487"/>
        <end position="514"/>
    </location>
</feature>
<dbReference type="EMBL" id="SJPX01000005">
    <property type="protein sequence ID" value="TWU48478.1"/>
    <property type="molecule type" value="Genomic_DNA"/>
</dbReference>
<dbReference type="OrthoDB" id="223034at2"/>
<dbReference type="InterPro" id="IPR001322">
    <property type="entry name" value="Lamin_tail_dom"/>
</dbReference>
<organism evidence="3 4">
    <name type="scientific">Rubripirellula reticaptiva</name>
    <dbReference type="NCBI Taxonomy" id="2528013"/>
    <lineage>
        <taxon>Bacteria</taxon>
        <taxon>Pseudomonadati</taxon>
        <taxon>Planctomycetota</taxon>
        <taxon>Planctomycetia</taxon>
        <taxon>Pirellulales</taxon>
        <taxon>Pirellulaceae</taxon>
        <taxon>Rubripirellula</taxon>
    </lineage>
</organism>
<accession>A0A5C6EI25</accession>
<feature type="domain" description="LTD" evidence="2">
    <location>
        <begin position="340"/>
        <end position="461"/>
    </location>
</feature>
<protein>
    <recommendedName>
        <fullName evidence="2">LTD domain-containing protein</fullName>
    </recommendedName>
</protein>
<evidence type="ECO:0000259" key="2">
    <source>
        <dbReference type="PROSITE" id="PS51841"/>
    </source>
</evidence>
<feature type="compositionally biased region" description="Polar residues" evidence="1">
    <location>
        <begin position="495"/>
        <end position="511"/>
    </location>
</feature>
<evidence type="ECO:0000313" key="4">
    <source>
        <dbReference type="Proteomes" id="UP000317977"/>
    </source>
</evidence>
<feature type="region of interest" description="Disordered" evidence="1">
    <location>
        <begin position="1"/>
        <end position="24"/>
    </location>
</feature>
<evidence type="ECO:0000256" key="1">
    <source>
        <dbReference type="SAM" id="MobiDB-lite"/>
    </source>
</evidence>
<feature type="compositionally biased region" description="Low complexity" evidence="1">
    <location>
        <begin position="62"/>
        <end position="78"/>
    </location>
</feature>
<gene>
    <name evidence="3" type="ORF">Poly59_53260</name>
</gene>
<name>A0A5C6EI25_9BACT</name>
<dbReference type="PROSITE" id="PS51841">
    <property type="entry name" value="LTD"/>
    <property type="match status" value="1"/>
</dbReference>
<dbReference type="AlphaFoldDB" id="A0A5C6EI25"/>
<feature type="compositionally biased region" description="Basic and acidic residues" evidence="1">
    <location>
        <begin position="10"/>
        <end position="24"/>
    </location>
</feature>
<feature type="region of interest" description="Disordered" evidence="1">
    <location>
        <begin position="36"/>
        <end position="78"/>
    </location>
</feature>
<evidence type="ECO:0000313" key="3">
    <source>
        <dbReference type="EMBL" id="TWU48478.1"/>
    </source>
</evidence>
<dbReference type="Pfam" id="PF00932">
    <property type="entry name" value="LTD"/>
    <property type="match status" value="1"/>
</dbReference>
<keyword evidence="4" id="KW-1185">Reference proteome</keyword>
<dbReference type="Proteomes" id="UP000317977">
    <property type="component" value="Unassembled WGS sequence"/>
</dbReference>
<dbReference type="SUPFAM" id="SSF74853">
    <property type="entry name" value="Lamin A/C globular tail domain"/>
    <property type="match status" value="1"/>
</dbReference>
<sequence>MKFPFARQTRAAEPRLRSSKHRSELKSLIIEQLEAPLPTKKSPVRTRPPMPRVDAATPFPPRISRSPVSPTSSVTQTPALRPEISPLPVRRIDRATLAITDVTVLDSPKVTAKIVATAIEKSTIPDHQAPVFPFVAFAVTSEISSTASESATEFALNHFALNHASKHESLTLHHWSAVADINCPQSIKIDLTSSRLVSGFRLTANGSATWSAVTCSTVTQNDHDRIASDAAFMTDFIDASSRSANPSPATQSQERLHTLVPVHSRFAALGRRYLILPNRFSSRLLRNYFGRITATSSRVSMDQIDKVYTARASAKQIPAPKSELRIFNGEAAETVGRRTSQPSCHASVTNLRISEIDEYRNDEGGSVEYVELENFGTKTISLAGVALVDAVDFQFDTGKIDRLEPGEFALVVRDLSEMASTDGHDLPIAGQFEASKTNNDHATITVLAADGSIIQSYVRNPDNGTWQLPHAVNETSISLHRISNMAATRPAAESPNVTATTKKSDPTNENPHTAPRGVAQVVRRGVAYANAPSALGPIAIAANVTGLLPGQKATSANYTNYLRGLTQVFIDVDGLPSTHLSEEDFGFKVGNCEDLSAWQGAPSTSAIDVASGAGEKGASRVAITWADHAIQNQWLQVTMLASDATGLAMDDVFYVGHQSVRPTETHTTETSPTNRLLTPPPAAAEPFDAHGEALRMILAPAVNATTPTPSNSQKILTFSRRGPLQNPAVVDSIFSDKPVKTRLSRAE</sequence>
<comment type="caution">
    <text evidence="3">The sequence shown here is derived from an EMBL/GenBank/DDBJ whole genome shotgun (WGS) entry which is preliminary data.</text>
</comment>
<dbReference type="RefSeq" id="WP_146536837.1">
    <property type="nucleotide sequence ID" value="NZ_SJPX01000005.1"/>
</dbReference>
<proteinExistence type="predicted"/>